<accession>A0A139IMI7</accession>
<comment type="caution">
    <text evidence="1">The sequence shown here is derived from an EMBL/GenBank/DDBJ whole genome shotgun (WGS) entry which is preliminary data.</text>
</comment>
<evidence type="ECO:0000313" key="2">
    <source>
        <dbReference type="Proteomes" id="UP000073492"/>
    </source>
</evidence>
<dbReference type="EMBL" id="LFZO01000045">
    <property type="protein sequence ID" value="KXT16025.1"/>
    <property type="molecule type" value="Genomic_DNA"/>
</dbReference>
<keyword evidence="2" id="KW-1185">Reference proteome</keyword>
<dbReference type="EMBL" id="LFZO01000045">
    <property type="protein sequence ID" value="KXT16027.1"/>
    <property type="molecule type" value="Genomic_DNA"/>
</dbReference>
<name>A0A139IMI7_9PEZI</name>
<dbReference type="AlphaFoldDB" id="A0A139IMI7"/>
<reference evidence="1 2" key="1">
    <citation type="submission" date="2015-07" db="EMBL/GenBank/DDBJ databases">
        <title>Comparative genomics of the Sigatoka disease complex on banana suggests a link between parallel evolutionary changes in Pseudocercospora fijiensis and Pseudocercospora eumusae and increased virulence on the banana host.</title>
        <authorList>
            <person name="Chang T.-C."/>
            <person name="Salvucci A."/>
            <person name="Crous P.W."/>
            <person name="Stergiopoulos I."/>
        </authorList>
    </citation>
    <scope>NUCLEOTIDE SEQUENCE [LARGE SCALE GENOMIC DNA]</scope>
    <source>
        <strain evidence="1 2">CBS 116634</strain>
    </source>
</reference>
<protein>
    <submittedName>
        <fullName evidence="1">Uncharacterized protein</fullName>
    </submittedName>
</protein>
<evidence type="ECO:0000313" key="1">
    <source>
        <dbReference type="EMBL" id="KXT16027.1"/>
    </source>
</evidence>
<gene>
    <name evidence="1" type="ORF">AC579_7119</name>
</gene>
<proteinExistence type="predicted"/>
<dbReference type="Proteomes" id="UP000073492">
    <property type="component" value="Unassembled WGS sequence"/>
</dbReference>
<organism evidence="1 2">
    <name type="scientific">Pseudocercospora musae</name>
    <dbReference type="NCBI Taxonomy" id="113226"/>
    <lineage>
        <taxon>Eukaryota</taxon>
        <taxon>Fungi</taxon>
        <taxon>Dikarya</taxon>
        <taxon>Ascomycota</taxon>
        <taxon>Pezizomycotina</taxon>
        <taxon>Dothideomycetes</taxon>
        <taxon>Dothideomycetidae</taxon>
        <taxon>Mycosphaerellales</taxon>
        <taxon>Mycosphaerellaceae</taxon>
        <taxon>Pseudocercospora</taxon>
    </lineage>
</organism>
<sequence length="141" mass="15769">MSSTRELQNNHIYQTDHEVMPHVSETHRRLDFAEYYHPKRRSPFLDWIIASMSLFTPKLKNLSTSPEITTKSPPLFLPSLFFTPRLAKPSKAHQPPHLTHASQWLNASDAAHGDGVRRAPVIAAKLVPAKFYDGVAGMGGG</sequence>